<evidence type="ECO:0000313" key="5">
    <source>
        <dbReference type="Proteomes" id="UP000698800"/>
    </source>
</evidence>
<keyword evidence="2" id="KW-0472">Membrane</keyword>
<evidence type="ECO:0000256" key="3">
    <source>
        <dbReference type="SAM" id="SignalP"/>
    </source>
</evidence>
<keyword evidence="5" id="KW-1185">Reference proteome</keyword>
<proteinExistence type="predicted"/>
<sequence>MQFKILAVALLSSTVLADTTAAPAPTAPPPSPEFEAAVSALIASYIPSSILIPLGAAVQSAAAAAGVTGALPDIIESALGAPAPPTWLTAIPTEYQSNIAALESAIESLKEGVTATAAPSSGITSPASGNGTTLHTTKGGPTPTATGTASAAASSSSSSAAAMPAVIVPGAAGILGLLGFAFAL</sequence>
<dbReference type="EMBL" id="JAGHQL010000047">
    <property type="protein sequence ID" value="KAH0542736.1"/>
    <property type="molecule type" value="Genomic_DNA"/>
</dbReference>
<accession>A0A9P8KYQ9</accession>
<reference evidence="4" key="1">
    <citation type="submission" date="2021-03" db="EMBL/GenBank/DDBJ databases">
        <title>Comparative genomics and phylogenomic investigation of the class Geoglossomycetes provide insights into ecological specialization and systematics.</title>
        <authorList>
            <person name="Melie T."/>
            <person name="Pirro S."/>
            <person name="Miller A.N."/>
            <person name="Quandt A."/>
        </authorList>
    </citation>
    <scope>NUCLEOTIDE SEQUENCE</scope>
    <source>
        <strain evidence="4">GBOQ0MN5Z8</strain>
    </source>
</reference>
<feature type="compositionally biased region" description="Polar residues" evidence="1">
    <location>
        <begin position="117"/>
        <end position="135"/>
    </location>
</feature>
<keyword evidence="3" id="KW-0732">Signal</keyword>
<dbReference type="AlphaFoldDB" id="A0A9P8KYQ9"/>
<name>A0A9P8KYQ9_9PEZI</name>
<protein>
    <submittedName>
        <fullName evidence="4">Uncharacterized protein</fullName>
    </submittedName>
</protein>
<comment type="caution">
    <text evidence="4">The sequence shown here is derived from an EMBL/GenBank/DDBJ whole genome shotgun (WGS) entry which is preliminary data.</text>
</comment>
<gene>
    <name evidence="4" type="ORF">FGG08_002875</name>
</gene>
<evidence type="ECO:0000313" key="4">
    <source>
        <dbReference type="EMBL" id="KAH0542736.1"/>
    </source>
</evidence>
<feature type="signal peptide" evidence="3">
    <location>
        <begin position="1"/>
        <end position="17"/>
    </location>
</feature>
<evidence type="ECO:0000256" key="2">
    <source>
        <dbReference type="SAM" id="Phobius"/>
    </source>
</evidence>
<feature type="region of interest" description="Disordered" evidence="1">
    <location>
        <begin position="117"/>
        <end position="151"/>
    </location>
</feature>
<feature type="chain" id="PRO_5040460679" evidence="3">
    <location>
        <begin position="18"/>
        <end position="184"/>
    </location>
</feature>
<feature type="transmembrane region" description="Helical" evidence="2">
    <location>
        <begin position="161"/>
        <end position="183"/>
    </location>
</feature>
<feature type="compositionally biased region" description="Low complexity" evidence="1">
    <location>
        <begin position="136"/>
        <end position="151"/>
    </location>
</feature>
<dbReference type="Proteomes" id="UP000698800">
    <property type="component" value="Unassembled WGS sequence"/>
</dbReference>
<organism evidence="4 5">
    <name type="scientific">Glutinoglossum americanum</name>
    <dbReference type="NCBI Taxonomy" id="1670608"/>
    <lineage>
        <taxon>Eukaryota</taxon>
        <taxon>Fungi</taxon>
        <taxon>Dikarya</taxon>
        <taxon>Ascomycota</taxon>
        <taxon>Pezizomycotina</taxon>
        <taxon>Geoglossomycetes</taxon>
        <taxon>Geoglossales</taxon>
        <taxon>Geoglossaceae</taxon>
        <taxon>Glutinoglossum</taxon>
    </lineage>
</organism>
<keyword evidence="2" id="KW-1133">Transmembrane helix</keyword>
<keyword evidence="2" id="KW-0812">Transmembrane</keyword>
<dbReference type="OrthoDB" id="4850190at2759"/>
<evidence type="ECO:0000256" key="1">
    <source>
        <dbReference type="SAM" id="MobiDB-lite"/>
    </source>
</evidence>